<dbReference type="RefSeq" id="WP_337309169.1">
    <property type="nucleotide sequence ID" value="NZ_JAEKNS010000032.1"/>
</dbReference>
<name>A0A2W5Z126_9BACT</name>
<protein>
    <submittedName>
        <fullName evidence="2">Glycosyltransferase family 4 protein</fullName>
    </submittedName>
</protein>
<comment type="caution">
    <text evidence="3">The sequence shown here is derived from an EMBL/GenBank/DDBJ whole genome shotgun (WGS) entry which is preliminary data.</text>
</comment>
<dbReference type="EMBL" id="JAEKNS010000032">
    <property type="protein sequence ID" value="MBJ7593671.1"/>
    <property type="molecule type" value="Genomic_DNA"/>
</dbReference>
<dbReference type="Pfam" id="PF13692">
    <property type="entry name" value="Glyco_trans_1_4"/>
    <property type="match status" value="1"/>
</dbReference>
<accession>A0A2W5Z126</accession>
<gene>
    <name evidence="3" type="ORF">DLM65_11985</name>
    <name evidence="2" type="ORF">JF886_02220</name>
</gene>
<dbReference type="CDD" id="cd03801">
    <property type="entry name" value="GT4_PimA-like"/>
    <property type="match status" value="1"/>
</dbReference>
<dbReference type="InterPro" id="IPR050194">
    <property type="entry name" value="Glycosyltransferase_grp1"/>
</dbReference>
<dbReference type="Proteomes" id="UP000606991">
    <property type="component" value="Unassembled WGS sequence"/>
</dbReference>
<dbReference type="PANTHER" id="PTHR45947:SF3">
    <property type="entry name" value="SULFOQUINOVOSYL TRANSFERASE SQD2"/>
    <property type="match status" value="1"/>
</dbReference>
<dbReference type="EMBL" id="QHBU01000238">
    <property type="protein sequence ID" value="PZR78840.1"/>
    <property type="molecule type" value="Genomic_DNA"/>
</dbReference>
<evidence type="ECO:0000313" key="3">
    <source>
        <dbReference type="EMBL" id="PZR78840.1"/>
    </source>
</evidence>
<organism evidence="3 4">
    <name type="scientific">Candidatus Aeolococcus gillhamiae</name>
    <dbReference type="NCBI Taxonomy" id="3127015"/>
    <lineage>
        <taxon>Bacteria</taxon>
        <taxon>Bacillati</taxon>
        <taxon>Candidatus Dormiibacterota</taxon>
        <taxon>Candidatus Dormibacteria</taxon>
        <taxon>Candidatus Aeolococcales</taxon>
        <taxon>Candidatus Aeolococcaceae</taxon>
        <taxon>Candidatus Aeolococcus</taxon>
    </lineage>
</organism>
<evidence type="ECO:0000313" key="2">
    <source>
        <dbReference type="EMBL" id="MBJ7593671.1"/>
    </source>
</evidence>
<dbReference type="AlphaFoldDB" id="A0A2W5Z126"/>
<evidence type="ECO:0000259" key="1">
    <source>
        <dbReference type="Pfam" id="PF13439"/>
    </source>
</evidence>
<reference evidence="3 4" key="1">
    <citation type="journal article" date="2017" name="Nature">
        <title>Atmospheric trace gases support primary production in Antarctic desert surface soil.</title>
        <authorList>
            <person name="Ji M."/>
            <person name="Greening C."/>
            <person name="Vanwonterghem I."/>
            <person name="Carere C.R."/>
            <person name="Bay S.K."/>
            <person name="Steen J.A."/>
            <person name="Montgomery K."/>
            <person name="Lines T."/>
            <person name="Beardall J."/>
            <person name="van Dorst J."/>
            <person name="Snape I."/>
            <person name="Stott M.B."/>
            <person name="Hugenholtz P."/>
            <person name="Ferrari B.C."/>
        </authorList>
    </citation>
    <scope>NUCLEOTIDE SEQUENCE [LARGE SCALE GENOMIC DNA]</scope>
    <source>
        <strain evidence="3">RRmetagenome_bin12</strain>
    </source>
</reference>
<dbReference type="SUPFAM" id="SSF53756">
    <property type="entry name" value="UDP-Glycosyltransferase/glycogen phosphorylase"/>
    <property type="match status" value="1"/>
</dbReference>
<dbReference type="GO" id="GO:0016757">
    <property type="term" value="F:glycosyltransferase activity"/>
    <property type="evidence" value="ECO:0007669"/>
    <property type="project" value="TreeGrafter"/>
</dbReference>
<reference evidence="3" key="2">
    <citation type="submission" date="2018-05" db="EMBL/GenBank/DDBJ databases">
        <authorList>
            <person name="Ferrari B."/>
        </authorList>
    </citation>
    <scope>NUCLEOTIDE SEQUENCE</scope>
    <source>
        <strain evidence="3">RRmetagenome_bin12</strain>
    </source>
</reference>
<dbReference type="Pfam" id="PF13439">
    <property type="entry name" value="Glyco_transf_4"/>
    <property type="match status" value="1"/>
</dbReference>
<evidence type="ECO:0000313" key="4">
    <source>
        <dbReference type="Proteomes" id="UP000248724"/>
    </source>
</evidence>
<sequence length="348" mass="37559">MTRVTFVSYDDEPPLGGQGVELRGMRAAVTARGHDVSTVGGRGEHAQRYPRVTGRAPLDFSVHVNRHPWLISASHPDVVHALGGPGGVLLLRKLDVPLVYTANHTYRMAHGRASLRRLLSPLEGRAYRAASTVLAISPSTAAAVRELGVARERVEVLAPGVDVPARPPSPRAGFRLLFAGRWEPEKGVLEAIAVMREVIARRPGVTATVVGGGRLADRVRAAAAGVAALTVAGRVDDERLAREYAEASLVLLPSRYEGLGLVALEAQGRGAVVVGYDVDGLRDATAERSLLVDPGDVAGMVRLCLHLNDEPTRRDELGRTAHRWVRERHSWERIGARLEEVYTAVRTA</sequence>
<dbReference type="Proteomes" id="UP000248724">
    <property type="component" value="Unassembled WGS sequence"/>
</dbReference>
<reference evidence="2 5" key="3">
    <citation type="submission" date="2020-10" db="EMBL/GenBank/DDBJ databases">
        <title>Ca. Dormibacterota MAGs.</title>
        <authorList>
            <person name="Montgomery K."/>
        </authorList>
    </citation>
    <scope>NUCLEOTIDE SEQUENCE [LARGE SCALE GENOMIC DNA]</scope>
    <source>
        <strain evidence="2">SC8812_S17_18</strain>
    </source>
</reference>
<proteinExistence type="predicted"/>
<dbReference type="Gene3D" id="3.40.50.2000">
    <property type="entry name" value="Glycogen Phosphorylase B"/>
    <property type="match status" value="2"/>
</dbReference>
<dbReference type="PANTHER" id="PTHR45947">
    <property type="entry name" value="SULFOQUINOVOSYL TRANSFERASE SQD2"/>
    <property type="match status" value="1"/>
</dbReference>
<accession>A0A934K051</accession>
<dbReference type="InterPro" id="IPR028098">
    <property type="entry name" value="Glyco_trans_4-like_N"/>
</dbReference>
<feature type="domain" description="Glycosyltransferase subfamily 4-like N-terminal" evidence="1">
    <location>
        <begin position="16"/>
        <end position="163"/>
    </location>
</feature>
<evidence type="ECO:0000313" key="5">
    <source>
        <dbReference type="Proteomes" id="UP000606991"/>
    </source>
</evidence>